<dbReference type="HOGENOM" id="CLU_025586_0_0_1"/>
<evidence type="ECO:0000256" key="3">
    <source>
        <dbReference type="ARBA" id="ARBA00022737"/>
    </source>
</evidence>
<dbReference type="KEGG" id="mbe:MBM_02877"/>
<evidence type="ECO:0000256" key="1">
    <source>
        <dbReference type="ARBA" id="ARBA00008075"/>
    </source>
</evidence>
<keyword evidence="3" id="KW-0677">Repeat</keyword>
<dbReference type="OMA" id="GRQVAWS"/>
<keyword evidence="5" id="KW-0804">Transcription</keyword>
<keyword evidence="2 6" id="KW-0853">WD repeat</keyword>
<dbReference type="SMART" id="SM00320">
    <property type="entry name" value="WD40"/>
    <property type="match status" value="3"/>
</dbReference>
<dbReference type="InterPro" id="IPR015943">
    <property type="entry name" value="WD40/YVTN_repeat-like_dom_sf"/>
</dbReference>
<dbReference type="InParanoid" id="K1WLT8"/>
<dbReference type="SUPFAM" id="SSF50978">
    <property type="entry name" value="WD40 repeat-like"/>
    <property type="match status" value="1"/>
</dbReference>
<keyword evidence="9" id="KW-1185">Reference proteome</keyword>
<dbReference type="STRING" id="1072389.K1WLT8"/>
<dbReference type="Gene3D" id="2.130.10.10">
    <property type="entry name" value="YVTN repeat-like/Quinoprotein amine dehydrogenase"/>
    <property type="match status" value="1"/>
</dbReference>
<dbReference type="InterPro" id="IPR036322">
    <property type="entry name" value="WD40_repeat_dom_sf"/>
</dbReference>
<name>K1WLT8_MARBU</name>
<dbReference type="AlphaFoldDB" id="K1WLT8"/>
<feature type="repeat" description="WD" evidence="6">
    <location>
        <begin position="194"/>
        <end position="227"/>
    </location>
</feature>
<keyword evidence="4" id="KW-0805">Transcription regulation</keyword>
<dbReference type="InterPro" id="IPR001680">
    <property type="entry name" value="WD40_rpt"/>
</dbReference>
<dbReference type="PROSITE" id="PS50294">
    <property type="entry name" value="WD_REPEATS_REGION"/>
    <property type="match status" value="2"/>
</dbReference>
<proteinExistence type="inferred from homology"/>
<accession>K1WLT8</accession>
<evidence type="ECO:0000256" key="4">
    <source>
        <dbReference type="ARBA" id="ARBA00023015"/>
    </source>
</evidence>
<evidence type="ECO:0000313" key="9">
    <source>
        <dbReference type="Proteomes" id="UP000006753"/>
    </source>
</evidence>
<sequence length="571" mass="62922">MERGQSVRPSVNQSISQSAFPLHERYLLLTPNPRVSAASQDFWSVKFYPFTEAGLDPVFAVVGGTRILICRTPTGEEKEKEKEKEKENSQMEVLRMILDDDVDANNYACTWTKNLETGAPLLCVAGHTGIIKIFDVLTGELLRTLAGHGGEINDLVISPINPYILASCSEDCTVRVWSLDPAHASQPCAAILEGDGHKDNILTLSFHDSGRYLLSGAADHIIMLWTLPEFPDANTGTNIPTRIFYPHFSTAEVHADCVDCVAWWGDLVLSKASNENTLVLWSINKFPPSSPPPPTTAPTLHQPHRDTRSAFVTPLPASSTNNAFSLYTRHLHFSLPDSCILFTRFSLFPGLPPPPSPPAASASSPARSPPLDKSHPILAFCNTKSKIMYWDLARLERYFDDEPYLPTSKDGTVSHPNLNSAPLSRAQIHQMPTPASPHAHPFLRPSQRRGRRGALMTRVARNISPSESASSYQTASDLTGDRDEPSSTTGTGTGTGHASGKGSFDWVRSRKLWAREYDMREPARGLQRHREDIVRGVPFAGRQVAWSPCGEWCVVVGSHGVMAVSQRWKES</sequence>
<comment type="similarity">
    <text evidence="1">Belongs to the WD repeat ESC family.</text>
</comment>
<dbReference type="EMBL" id="JH921432">
    <property type="protein sequence ID" value="EKD18635.1"/>
    <property type="molecule type" value="Genomic_DNA"/>
</dbReference>
<dbReference type="OrthoDB" id="7318948at2759"/>
<evidence type="ECO:0000256" key="5">
    <source>
        <dbReference type="ARBA" id="ARBA00023163"/>
    </source>
</evidence>
<evidence type="ECO:0000313" key="8">
    <source>
        <dbReference type="EMBL" id="EKD18635.1"/>
    </source>
</evidence>
<evidence type="ECO:0000256" key="7">
    <source>
        <dbReference type="SAM" id="MobiDB-lite"/>
    </source>
</evidence>
<reference evidence="8 9" key="1">
    <citation type="journal article" date="2012" name="BMC Genomics">
        <title>Sequencing the genome of Marssonina brunnea reveals fungus-poplar co-evolution.</title>
        <authorList>
            <person name="Zhu S."/>
            <person name="Cao Y.-Z."/>
            <person name="Jiang C."/>
            <person name="Tan B.-Y."/>
            <person name="Wang Z."/>
            <person name="Feng S."/>
            <person name="Zhang L."/>
            <person name="Su X.-H."/>
            <person name="Brejova B."/>
            <person name="Vinar T."/>
            <person name="Xu M."/>
            <person name="Wang M.-X."/>
            <person name="Zhang S.-G."/>
            <person name="Huang M.-R."/>
            <person name="Wu R."/>
            <person name="Zhou Y."/>
        </authorList>
    </citation>
    <scope>NUCLEOTIDE SEQUENCE [LARGE SCALE GENOMIC DNA]</scope>
    <source>
        <strain evidence="8 9">MB_m1</strain>
    </source>
</reference>
<dbReference type="eggNOG" id="KOG1034">
    <property type="taxonomic scope" value="Eukaryota"/>
</dbReference>
<feature type="region of interest" description="Disordered" evidence="7">
    <location>
        <begin position="431"/>
        <end position="502"/>
    </location>
</feature>
<dbReference type="Proteomes" id="UP000006753">
    <property type="component" value="Unassembled WGS sequence"/>
</dbReference>
<dbReference type="InterPro" id="IPR051243">
    <property type="entry name" value="PcG_WD-repeat"/>
</dbReference>
<protein>
    <submittedName>
        <fullName evidence="8">WD domain-containing protein</fullName>
    </submittedName>
</protein>
<evidence type="ECO:0000256" key="2">
    <source>
        <dbReference type="ARBA" id="ARBA00022574"/>
    </source>
</evidence>
<feature type="region of interest" description="Disordered" evidence="7">
    <location>
        <begin position="353"/>
        <end position="374"/>
    </location>
</feature>
<gene>
    <name evidence="8" type="ORF">MBM_02877</name>
</gene>
<feature type="compositionally biased region" description="Polar residues" evidence="7">
    <location>
        <begin position="463"/>
        <end position="477"/>
    </location>
</feature>
<dbReference type="PANTHER" id="PTHR10253">
    <property type="entry name" value="POLYCOMB PROTEIN"/>
    <property type="match status" value="1"/>
</dbReference>
<dbReference type="PROSITE" id="PS50082">
    <property type="entry name" value="WD_REPEATS_2"/>
    <property type="match status" value="2"/>
</dbReference>
<dbReference type="Pfam" id="PF00400">
    <property type="entry name" value="WD40"/>
    <property type="match status" value="2"/>
</dbReference>
<organism evidence="8 9">
    <name type="scientific">Marssonina brunnea f. sp. multigermtubi (strain MB_m1)</name>
    <name type="common">Marssonina leaf spot fungus</name>
    <dbReference type="NCBI Taxonomy" id="1072389"/>
    <lineage>
        <taxon>Eukaryota</taxon>
        <taxon>Fungi</taxon>
        <taxon>Dikarya</taxon>
        <taxon>Ascomycota</taxon>
        <taxon>Pezizomycotina</taxon>
        <taxon>Leotiomycetes</taxon>
        <taxon>Helotiales</taxon>
        <taxon>Drepanopezizaceae</taxon>
        <taxon>Drepanopeziza</taxon>
    </lineage>
</organism>
<evidence type="ECO:0000256" key="6">
    <source>
        <dbReference type="PROSITE-ProRule" id="PRU00221"/>
    </source>
</evidence>
<feature type="repeat" description="WD" evidence="6">
    <location>
        <begin position="145"/>
        <end position="187"/>
    </location>
</feature>